<reference evidence="9 10" key="1">
    <citation type="submission" date="2019-04" db="EMBL/GenBank/DDBJ databases">
        <title>Microbes associate with the intestines of laboratory mice.</title>
        <authorList>
            <person name="Navarre W."/>
            <person name="Wong E."/>
            <person name="Huang K.C."/>
            <person name="Tropini C."/>
            <person name="Ng K."/>
            <person name="Yu B."/>
        </authorList>
    </citation>
    <scope>NUCLEOTIDE SEQUENCE [LARGE SCALE GENOMIC DNA]</scope>
    <source>
        <strain evidence="9 10">NM80_B27</strain>
    </source>
</reference>
<sequence length="372" mass="41925">MTDMKPWAFELEGYIREGEPDRARRAELWQVAIGLQDVDGLAPSQYLLDTAKEHIEGELSIDQVQSRIAAYYQQRDERTQAELESEEADVVSSRIAEILGERAFTFSPSELKSIHGRLFKGLLKEAGAYRRYNITKNEWVLKGDTVRYSSWNIVPETLEYDFEKEGAFSYQGLSKLEVARHIAAFASGIWQIHPFCEGNTRTTAVFIIKYLNAMGLEIGNEPFADHSWYFRNALVRANYTNLDQDVHETNRYLEAFFENALLGASHDLKNRYLHIDWVSEAQSAKSDSPKCKVPENGGAFGCTLEELAVLKLLDADPTMTQKALATKLGVSERTIKTRTVQLQEKGLLARAGGKRNGRWVVSGDVGSADSSR</sequence>
<dbReference type="PROSITE" id="PS00519">
    <property type="entry name" value="HTH_ASNC_1"/>
    <property type="match status" value="1"/>
</dbReference>
<dbReference type="SUPFAM" id="SSF140931">
    <property type="entry name" value="Fic-like"/>
    <property type="match status" value="1"/>
</dbReference>
<dbReference type="Proteomes" id="UP000308978">
    <property type="component" value="Unassembled WGS sequence"/>
</dbReference>
<protein>
    <recommendedName>
        <fullName evidence="5">protein adenylyltransferase</fullName>
        <ecNumber evidence="5">2.7.7.108</ecNumber>
    </recommendedName>
</protein>
<dbReference type="InterPro" id="IPR036388">
    <property type="entry name" value="WH-like_DNA-bd_sf"/>
</dbReference>
<dbReference type="InterPro" id="IPR036390">
    <property type="entry name" value="WH_DNA-bd_sf"/>
</dbReference>
<dbReference type="EMBL" id="SSTJ01000021">
    <property type="protein sequence ID" value="THG34845.1"/>
    <property type="molecule type" value="Genomic_DNA"/>
</dbReference>
<evidence type="ECO:0000256" key="3">
    <source>
        <dbReference type="ARBA" id="ARBA00022741"/>
    </source>
</evidence>
<dbReference type="Pfam" id="PF13412">
    <property type="entry name" value="HTH_24"/>
    <property type="match status" value="1"/>
</dbReference>
<dbReference type="Pfam" id="PF02661">
    <property type="entry name" value="Fic"/>
    <property type="match status" value="1"/>
</dbReference>
<gene>
    <name evidence="9" type="ORF">E5986_11045</name>
</gene>
<dbReference type="EC" id="2.7.7.108" evidence="5"/>
<dbReference type="GO" id="GO:0005524">
    <property type="term" value="F:ATP binding"/>
    <property type="evidence" value="ECO:0007669"/>
    <property type="project" value="UniProtKB-KW"/>
</dbReference>
<dbReference type="RefSeq" id="WP_136435952.1">
    <property type="nucleotide sequence ID" value="NZ_SSTJ01000021.1"/>
</dbReference>
<keyword evidence="2" id="KW-0548">Nucleotidyltransferase</keyword>
<evidence type="ECO:0000313" key="10">
    <source>
        <dbReference type="Proteomes" id="UP000308978"/>
    </source>
</evidence>
<dbReference type="InterPro" id="IPR019885">
    <property type="entry name" value="Tscrpt_reg_HTH_AsnC-type_CS"/>
</dbReference>
<dbReference type="InterPro" id="IPR003812">
    <property type="entry name" value="Fido"/>
</dbReference>
<dbReference type="GO" id="GO:0070733">
    <property type="term" value="F:AMPylase activity"/>
    <property type="evidence" value="ECO:0007669"/>
    <property type="project" value="UniProtKB-EC"/>
</dbReference>
<evidence type="ECO:0000313" key="9">
    <source>
        <dbReference type="EMBL" id="THG34845.1"/>
    </source>
</evidence>
<evidence type="ECO:0000256" key="5">
    <source>
        <dbReference type="ARBA" id="ARBA00034531"/>
    </source>
</evidence>
<dbReference type="PROSITE" id="PS51459">
    <property type="entry name" value="FIDO"/>
    <property type="match status" value="1"/>
</dbReference>
<proteinExistence type="predicted"/>
<dbReference type="AlphaFoldDB" id="A0A4S4FXW1"/>
<dbReference type="Gene3D" id="1.10.10.10">
    <property type="entry name" value="Winged helix-like DNA-binding domain superfamily/Winged helix DNA-binding domain"/>
    <property type="match status" value="1"/>
</dbReference>
<keyword evidence="3" id="KW-0547">Nucleotide-binding</keyword>
<dbReference type="InterPro" id="IPR033788">
    <property type="entry name" value="VbhA-like"/>
</dbReference>
<comment type="catalytic activity">
    <reaction evidence="6">
        <text>L-threonyl-[protein] + ATP = 3-O-(5'-adenylyl)-L-threonyl-[protein] + diphosphate</text>
        <dbReference type="Rhea" id="RHEA:54292"/>
        <dbReference type="Rhea" id="RHEA-COMP:11060"/>
        <dbReference type="Rhea" id="RHEA-COMP:13847"/>
        <dbReference type="ChEBI" id="CHEBI:30013"/>
        <dbReference type="ChEBI" id="CHEBI:30616"/>
        <dbReference type="ChEBI" id="CHEBI:33019"/>
        <dbReference type="ChEBI" id="CHEBI:138113"/>
        <dbReference type="EC" id="2.7.7.108"/>
    </reaction>
</comment>
<dbReference type="CDD" id="cd11586">
    <property type="entry name" value="VbhA_like"/>
    <property type="match status" value="1"/>
</dbReference>
<feature type="domain" description="Fido" evidence="8">
    <location>
        <begin position="106"/>
        <end position="255"/>
    </location>
</feature>
<accession>A0A4S4FXW1</accession>
<evidence type="ECO:0000256" key="6">
    <source>
        <dbReference type="ARBA" id="ARBA00047939"/>
    </source>
</evidence>
<dbReference type="PANTHER" id="PTHR39560:SF1">
    <property type="entry name" value="PROTEIN ADENYLYLTRANSFERASE FIC-RELATED"/>
    <property type="match status" value="1"/>
</dbReference>
<evidence type="ECO:0000256" key="7">
    <source>
        <dbReference type="ARBA" id="ARBA00048696"/>
    </source>
</evidence>
<organism evidence="9 10">
    <name type="scientific">Adlercreutzia caecimuris</name>
    <dbReference type="NCBI Taxonomy" id="671266"/>
    <lineage>
        <taxon>Bacteria</taxon>
        <taxon>Bacillati</taxon>
        <taxon>Actinomycetota</taxon>
        <taxon>Coriobacteriia</taxon>
        <taxon>Eggerthellales</taxon>
        <taxon>Eggerthellaceae</taxon>
        <taxon>Adlercreutzia</taxon>
    </lineage>
</organism>
<dbReference type="Gene3D" id="1.10.3290.10">
    <property type="entry name" value="Fido-like domain"/>
    <property type="match status" value="1"/>
</dbReference>
<comment type="catalytic activity">
    <reaction evidence="7">
        <text>L-tyrosyl-[protein] + ATP = O-(5'-adenylyl)-L-tyrosyl-[protein] + diphosphate</text>
        <dbReference type="Rhea" id="RHEA:54288"/>
        <dbReference type="Rhea" id="RHEA-COMP:10136"/>
        <dbReference type="Rhea" id="RHEA-COMP:13846"/>
        <dbReference type="ChEBI" id="CHEBI:30616"/>
        <dbReference type="ChEBI" id="CHEBI:33019"/>
        <dbReference type="ChEBI" id="CHEBI:46858"/>
        <dbReference type="ChEBI" id="CHEBI:83624"/>
        <dbReference type="EC" id="2.7.7.108"/>
    </reaction>
</comment>
<evidence type="ECO:0000256" key="2">
    <source>
        <dbReference type="ARBA" id="ARBA00022695"/>
    </source>
</evidence>
<keyword evidence="1" id="KW-0808">Transferase</keyword>
<evidence type="ECO:0000259" key="8">
    <source>
        <dbReference type="PROSITE" id="PS51459"/>
    </source>
</evidence>
<evidence type="ECO:0000256" key="4">
    <source>
        <dbReference type="ARBA" id="ARBA00022840"/>
    </source>
</evidence>
<dbReference type="PANTHER" id="PTHR39560">
    <property type="entry name" value="PROTEIN ADENYLYLTRANSFERASE FIC-RELATED"/>
    <property type="match status" value="1"/>
</dbReference>
<dbReference type="GO" id="GO:0051302">
    <property type="term" value="P:regulation of cell division"/>
    <property type="evidence" value="ECO:0007669"/>
    <property type="project" value="TreeGrafter"/>
</dbReference>
<evidence type="ECO:0000256" key="1">
    <source>
        <dbReference type="ARBA" id="ARBA00022679"/>
    </source>
</evidence>
<name>A0A4S4FXW1_9ACTN</name>
<keyword evidence="4" id="KW-0067">ATP-binding</keyword>
<dbReference type="InterPro" id="IPR036597">
    <property type="entry name" value="Fido-like_dom_sf"/>
</dbReference>
<comment type="caution">
    <text evidence="9">The sequence shown here is derived from an EMBL/GenBank/DDBJ whole genome shotgun (WGS) entry which is preliminary data.</text>
</comment>
<dbReference type="SUPFAM" id="SSF46785">
    <property type="entry name" value="Winged helix' DNA-binding domain"/>
    <property type="match status" value="1"/>
</dbReference>